<dbReference type="Proteomes" id="UP001316184">
    <property type="component" value="Chromosome"/>
</dbReference>
<dbReference type="SUPFAM" id="SSF103473">
    <property type="entry name" value="MFS general substrate transporter"/>
    <property type="match status" value="1"/>
</dbReference>
<dbReference type="PANTHER" id="PTHR23523:SF2">
    <property type="entry name" value="2-NITROIMIDAZOLE TRANSPORTER"/>
    <property type="match status" value="1"/>
</dbReference>
<dbReference type="InterPro" id="IPR011701">
    <property type="entry name" value="MFS"/>
</dbReference>
<dbReference type="RefSeq" id="WP_232398628.1">
    <property type="nucleotide sequence ID" value="NZ_CP102173.1"/>
</dbReference>
<evidence type="ECO:0000313" key="3">
    <source>
        <dbReference type="Proteomes" id="UP001316184"/>
    </source>
</evidence>
<feature type="transmembrane region" description="Helical" evidence="1">
    <location>
        <begin position="136"/>
        <end position="160"/>
    </location>
</feature>
<evidence type="ECO:0000313" key="2">
    <source>
        <dbReference type="EMBL" id="UUP14772.1"/>
    </source>
</evidence>
<feature type="transmembrane region" description="Helical" evidence="1">
    <location>
        <begin position="369"/>
        <end position="389"/>
    </location>
</feature>
<feature type="transmembrane region" description="Helical" evidence="1">
    <location>
        <begin position="337"/>
        <end position="357"/>
    </location>
</feature>
<dbReference type="InterPro" id="IPR052524">
    <property type="entry name" value="MFS_Cyanate_Porter"/>
</dbReference>
<keyword evidence="1" id="KW-1133">Transmembrane helix</keyword>
<organism evidence="2 3">
    <name type="scientific">Aeromicrobium wangtongii</name>
    <dbReference type="NCBI Taxonomy" id="2969247"/>
    <lineage>
        <taxon>Bacteria</taxon>
        <taxon>Bacillati</taxon>
        <taxon>Actinomycetota</taxon>
        <taxon>Actinomycetes</taxon>
        <taxon>Propionibacteriales</taxon>
        <taxon>Nocardioidaceae</taxon>
        <taxon>Aeromicrobium</taxon>
    </lineage>
</organism>
<protein>
    <submittedName>
        <fullName evidence="2">MFS transporter</fullName>
    </submittedName>
</protein>
<reference evidence="2 3" key="1">
    <citation type="submission" date="2022-08" db="EMBL/GenBank/DDBJ databases">
        <title>novel species in genus Aeromicrobium.</title>
        <authorList>
            <person name="Ye L."/>
        </authorList>
    </citation>
    <scope>NUCLEOTIDE SEQUENCE [LARGE SCALE GENOMIC DNA]</scope>
    <source>
        <strain evidence="3">zg-Y1379</strain>
    </source>
</reference>
<gene>
    <name evidence="2" type="ORF">NQV15_05530</name>
</gene>
<sequence>MTTSPPQPSAGGRLLVGAAIVLLAANLRVAVASVGVVLEQLRDDLGMSATVGGILTTLPVVCFAVFGVGSAAAVRRLGLHHAATLVLAMILVGLVVRSVVHDGTVFILCSVVALAGAAVGNVILPPLVKAHFPDRIPLVSSLYGAALMAGASTASIATVPLSDAFGGWRPGIGLWAALAAIALVPWLLMLRRDVHAGPPSTERLPLRAIARSPVAWSMVLLFTSQSAGAYAQFGWFAEMLTDSGVSDGYAGTLLGVISGVGIPLTLALPWLIGRIGDRPYLPWAFSAVTVSGWLGVLLAPSTVPWLWAVLLGLGGGAFTWTLTMIARRTRTTAGTAALSVATQGFGYLIAGLGPFGVGALHDLTGSWDASLIGLIVLGGLIAVFGTVVARPVMLEDTLAGAPRTPDRA</sequence>
<dbReference type="Pfam" id="PF07690">
    <property type="entry name" value="MFS_1"/>
    <property type="match status" value="1"/>
</dbReference>
<name>A0ABY5MDG4_9ACTN</name>
<feature type="transmembrane region" description="Helical" evidence="1">
    <location>
        <begin position="48"/>
        <end position="74"/>
    </location>
</feature>
<feature type="transmembrane region" description="Helical" evidence="1">
    <location>
        <begin position="81"/>
        <end position="99"/>
    </location>
</feature>
<accession>A0ABY5MDG4</accession>
<feature type="transmembrane region" description="Helical" evidence="1">
    <location>
        <begin position="214"/>
        <end position="237"/>
    </location>
</feature>
<keyword evidence="3" id="KW-1185">Reference proteome</keyword>
<proteinExistence type="predicted"/>
<dbReference type="PANTHER" id="PTHR23523">
    <property type="match status" value="1"/>
</dbReference>
<dbReference type="EMBL" id="CP102173">
    <property type="protein sequence ID" value="UUP14772.1"/>
    <property type="molecule type" value="Genomic_DNA"/>
</dbReference>
<feature type="transmembrane region" description="Helical" evidence="1">
    <location>
        <begin position="249"/>
        <end position="273"/>
    </location>
</feature>
<evidence type="ECO:0000256" key="1">
    <source>
        <dbReference type="SAM" id="Phobius"/>
    </source>
</evidence>
<keyword evidence="1" id="KW-0472">Membrane</keyword>
<keyword evidence="1" id="KW-0812">Transmembrane</keyword>
<feature type="transmembrane region" description="Helical" evidence="1">
    <location>
        <begin position="305"/>
        <end position="325"/>
    </location>
</feature>
<feature type="transmembrane region" description="Helical" evidence="1">
    <location>
        <begin position="105"/>
        <end position="124"/>
    </location>
</feature>
<feature type="transmembrane region" description="Helical" evidence="1">
    <location>
        <begin position="172"/>
        <end position="190"/>
    </location>
</feature>
<dbReference type="Gene3D" id="1.20.1250.20">
    <property type="entry name" value="MFS general substrate transporter like domains"/>
    <property type="match status" value="2"/>
</dbReference>
<feature type="transmembrane region" description="Helical" evidence="1">
    <location>
        <begin position="280"/>
        <end position="299"/>
    </location>
</feature>
<dbReference type="InterPro" id="IPR036259">
    <property type="entry name" value="MFS_trans_sf"/>
</dbReference>